<name>A0A2R5LFX1_9ACAR</name>
<protein>
    <recommendedName>
        <fullName evidence="2">Protein preY, mitochondrial</fullName>
    </recommendedName>
</protein>
<dbReference type="AlphaFoldDB" id="A0A2R5LFX1"/>
<dbReference type="PANTHER" id="PTHR33505:SF4">
    <property type="entry name" value="PROTEIN PREY, MITOCHONDRIAL"/>
    <property type="match status" value="1"/>
</dbReference>
<proteinExistence type="inferred from homology"/>
<evidence type="ECO:0000256" key="2">
    <source>
        <dbReference type="ARBA" id="ARBA00040939"/>
    </source>
</evidence>
<reference evidence="3" key="1">
    <citation type="submission" date="2018-03" db="EMBL/GenBank/DDBJ databases">
        <title>The relapsing fever spirochete Borrelia turicatae persists in the highly oxidative environment of its soft-bodied tick vector.</title>
        <authorList>
            <person name="Bourret T.J."/>
            <person name="Boyle W.K."/>
            <person name="Valenzuela J.G."/>
            <person name="Oliveira F."/>
            <person name="Lopez J.E."/>
        </authorList>
    </citation>
    <scope>NUCLEOTIDE SEQUENCE</scope>
    <source>
        <strain evidence="3">Kansas strain/isolate</strain>
        <tissue evidence="3">Salivary glands</tissue>
    </source>
</reference>
<dbReference type="EMBL" id="GGLE01004276">
    <property type="protein sequence ID" value="MBY08402.1"/>
    <property type="molecule type" value="Transcribed_RNA"/>
</dbReference>
<sequence length="104" mass="11891">MTSAAKRLATQNWMIRSMLAQRKEYVVPRSYCMRASESPKDRAQPTHVFDEQKLSVLVCPISKKPLRYDRDRNVLVCDEMKVAYPIVDGIPDLLPQSGKPLKAN</sequence>
<evidence type="ECO:0000256" key="1">
    <source>
        <dbReference type="ARBA" id="ARBA00038479"/>
    </source>
</evidence>
<dbReference type="Pfam" id="PF03966">
    <property type="entry name" value="Trm112p"/>
    <property type="match status" value="1"/>
</dbReference>
<dbReference type="Gene3D" id="2.20.25.10">
    <property type="match status" value="1"/>
</dbReference>
<dbReference type="SUPFAM" id="SSF158997">
    <property type="entry name" value="Trm112p-like"/>
    <property type="match status" value="1"/>
</dbReference>
<organism evidence="3">
    <name type="scientific">Ornithodoros turicata</name>
    <dbReference type="NCBI Taxonomy" id="34597"/>
    <lineage>
        <taxon>Eukaryota</taxon>
        <taxon>Metazoa</taxon>
        <taxon>Ecdysozoa</taxon>
        <taxon>Arthropoda</taxon>
        <taxon>Chelicerata</taxon>
        <taxon>Arachnida</taxon>
        <taxon>Acari</taxon>
        <taxon>Parasitiformes</taxon>
        <taxon>Ixodida</taxon>
        <taxon>Ixodoidea</taxon>
        <taxon>Argasidae</taxon>
        <taxon>Ornithodorinae</taxon>
        <taxon>Ornithodoros</taxon>
    </lineage>
</organism>
<accession>A0A2R5LFX1</accession>
<dbReference type="PANTHER" id="PTHR33505">
    <property type="entry name" value="ZGC:162634"/>
    <property type="match status" value="1"/>
</dbReference>
<evidence type="ECO:0000313" key="3">
    <source>
        <dbReference type="EMBL" id="MBY08402.1"/>
    </source>
</evidence>
<comment type="similarity">
    <text evidence="1">Belongs to the PREY family.</text>
</comment>
<dbReference type="InterPro" id="IPR005651">
    <property type="entry name" value="Trm112-like"/>
</dbReference>